<dbReference type="AlphaFoldDB" id="A0A4D6XP57"/>
<dbReference type="EMBL" id="CP039371">
    <property type="protein sequence ID" value="QCI14585.1"/>
    <property type="molecule type" value="Genomic_DNA"/>
</dbReference>
<reference evidence="2" key="1">
    <citation type="submission" date="2019-04" db="EMBL/GenBank/DDBJ databases">
        <title>Genome sequence of Pseudomonas putida 1290, an auxin catabolizing strain.</title>
        <authorList>
            <person name="Laird T.S."/>
            <person name="Leveau J.H.J."/>
        </authorList>
    </citation>
    <scope>NUCLEOTIDE SEQUENCE [LARGE SCALE GENOMIC DNA]</scope>
    <source>
        <strain evidence="2">1290</strain>
    </source>
</reference>
<dbReference type="Proteomes" id="UP000298551">
    <property type="component" value="Chromosome"/>
</dbReference>
<proteinExistence type="predicted"/>
<sequence>MKEAPALLFADFVKFRPTAIPGGPPSAFSAPNGLGLKYRPFAYETKSTANTLEARILQSDPGRSEYGRTLLTPGRTTCWLPKHKLH</sequence>
<organism evidence="1 2">
    <name type="scientific">Pseudomonas putida</name>
    <name type="common">Arthrobacter siderocapsulatus</name>
    <dbReference type="NCBI Taxonomy" id="303"/>
    <lineage>
        <taxon>Bacteria</taxon>
        <taxon>Pseudomonadati</taxon>
        <taxon>Pseudomonadota</taxon>
        <taxon>Gammaproteobacteria</taxon>
        <taxon>Pseudomonadales</taxon>
        <taxon>Pseudomonadaceae</taxon>
        <taxon>Pseudomonas</taxon>
    </lineage>
</organism>
<evidence type="ECO:0000313" key="1">
    <source>
        <dbReference type="EMBL" id="QCI14585.1"/>
    </source>
</evidence>
<evidence type="ECO:0000313" key="2">
    <source>
        <dbReference type="Proteomes" id="UP000298551"/>
    </source>
</evidence>
<protein>
    <submittedName>
        <fullName evidence="1">Uncharacterized protein</fullName>
    </submittedName>
</protein>
<dbReference type="OrthoDB" id="6918194at2"/>
<name>A0A4D6XP57_PSEPU</name>
<accession>A0A4D6XP57</accession>
<gene>
    <name evidence="1" type="ORF">E6B08_25935</name>
</gene>